<dbReference type="InterPro" id="IPR017782">
    <property type="entry name" value="Hydroxyacylglutathione_Hdrlase"/>
</dbReference>
<dbReference type="HAMAP" id="MF_01374">
    <property type="entry name" value="Glyoxalase_2"/>
    <property type="match status" value="1"/>
</dbReference>
<dbReference type="PANTHER" id="PTHR43705">
    <property type="entry name" value="HYDROXYACYLGLUTATHIONE HYDROLASE"/>
    <property type="match status" value="1"/>
</dbReference>
<dbReference type="GO" id="GO:0046872">
    <property type="term" value="F:metal ion binding"/>
    <property type="evidence" value="ECO:0007669"/>
    <property type="project" value="UniProtKB-KW"/>
</dbReference>
<feature type="binding site" evidence="7">
    <location>
        <position position="54"/>
    </location>
    <ligand>
        <name>Zn(2+)</name>
        <dbReference type="ChEBI" id="CHEBI:29105"/>
        <label>1</label>
    </ligand>
</feature>
<dbReference type="GO" id="GO:0019243">
    <property type="term" value="P:methylglyoxal catabolic process to D-lactate via S-lactoyl-glutathione"/>
    <property type="evidence" value="ECO:0007669"/>
    <property type="project" value="UniProtKB-UniRule"/>
</dbReference>
<dbReference type="InterPro" id="IPR050110">
    <property type="entry name" value="Glyoxalase_II_hydrolase"/>
</dbReference>
<dbReference type="RefSeq" id="WP_058512368.1">
    <property type="nucleotide sequence ID" value="NZ_LNYY01000021.1"/>
</dbReference>
<dbReference type="SUPFAM" id="SSF56281">
    <property type="entry name" value="Metallo-hydrolase/oxidoreductase"/>
    <property type="match status" value="1"/>
</dbReference>
<dbReference type="EC" id="3.1.2.6" evidence="7"/>
<evidence type="ECO:0000256" key="7">
    <source>
        <dbReference type="HAMAP-Rule" id="MF_01374"/>
    </source>
</evidence>
<dbReference type="InterPro" id="IPR001279">
    <property type="entry name" value="Metallo-B-lactamas"/>
</dbReference>
<dbReference type="Pfam" id="PF16123">
    <property type="entry name" value="HAGH_C"/>
    <property type="match status" value="1"/>
</dbReference>
<dbReference type="PIRSF" id="PIRSF005457">
    <property type="entry name" value="Glx"/>
    <property type="match status" value="1"/>
</dbReference>
<accession>A0A0W0ZE11</accession>
<protein>
    <recommendedName>
        <fullName evidence="7">Hydroxyacylglutathione hydrolase</fullName>
        <ecNumber evidence="7">3.1.2.6</ecNumber>
    </recommendedName>
    <alternativeName>
        <fullName evidence="7">Glyoxalase II</fullName>
        <shortName evidence="7">Glx II</shortName>
    </alternativeName>
</protein>
<dbReference type="Gene3D" id="3.60.15.10">
    <property type="entry name" value="Ribonuclease Z/Hydroxyacylglutathione hydrolase-like"/>
    <property type="match status" value="1"/>
</dbReference>
<dbReference type="AlphaFoldDB" id="A0A0W0ZE11"/>
<dbReference type="PANTHER" id="PTHR43705:SF1">
    <property type="entry name" value="HYDROXYACYLGLUTATHIONE HYDROLASE GLOB"/>
    <property type="match status" value="1"/>
</dbReference>
<reference evidence="9 10" key="1">
    <citation type="submission" date="2015-11" db="EMBL/GenBank/DDBJ databases">
        <title>Genomic analysis of 38 Legionella species identifies large and diverse effector repertoires.</title>
        <authorList>
            <person name="Burstein D."/>
            <person name="Amaro F."/>
            <person name="Zusman T."/>
            <person name="Lifshitz Z."/>
            <person name="Cohen O."/>
            <person name="Gilbert J.A."/>
            <person name="Pupko T."/>
            <person name="Shuman H.A."/>
            <person name="Segal G."/>
        </authorList>
    </citation>
    <scope>NUCLEOTIDE SEQUENCE [LARGE SCALE GENOMIC DNA]</scope>
    <source>
        <strain evidence="9 10">IMVS3376</strain>
    </source>
</reference>
<name>A0A0W0ZE11_9GAMM</name>
<gene>
    <name evidence="7 9" type="primary">gloB</name>
    <name evidence="9" type="ORF">Lste_3581</name>
</gene>
<feature type="binding site" evidence="7">
    <location>
        <position position="111"/>
    </location>
    <ligand>
        <name>Zn(2+)</name>
        <dbReference type="ChEBI" id="CHEBI:29105"/>
        <label>1</label>
    </ligand>
</feature>
<feature type="binding site" evidence="7">
    <location>
        <position position="59"/>
    </location>
    <ligand>
        <name>Zn(2+)</name>
        <dbReference type="ChEBI" id="CHEBI:29105"/>
        <label>2</label>
    </ligand>
</feature>
<feature type="binding site" evidence="7">
    <location>
        <position position="58"/>
    </location>
    <ligand>
        <name>Zn(2+)</name>
        <dbReference type="ChEBI" id="CHEBI:29105"/>
        <label>2</label>
    </ligand>
</feature>
<keyword evidence="5 7" id="KW-0378">Hydrolase</keyword>
<dbReference type="Proteomes" id="UP000054926">
    <property type="component" value="Unassembled WGS sequence"/>
</dbReference>
<dbReference type="NCBIfam" id="TIGR03413">
    <property type="entry name" value="GSH_gloB"/>
    <property type="match status" value="1"/>
</dbReference>
<comment type="subunit">
    <text evidence="7">Monomer.</text>
</comment>
<evidence type="ECO:0000256" key="2">
    <source>
        <dbReference type="ARBA" id="ARBA00004963"/>
    </source>
</evidence>
<comment type="similarity">
    <text evidence="3 7">Belongs to the metallo-beta-lactamase superfamily. Glyoxalase II family.</text>
</comment>
<evidence type="ECO:0000256" key="4">
    <source>
        <dbReference type="ARBA" id="ARBA00022723"/>
    </source>
</evidence>
<dbReference type="STRING" id="947033.Lste_3581"/>
<feature type="binding site" evidence="7">
    <location>
        <position position="56"/>
    </location>
    <ligand>
        <name>Zn(2+)</name>
        <dbReference type="ChEBI" id="CHEBI:29105"/>
        <label>1</label>
    </ligand>
</feature>
<dbReference type="CDD" id="cd07723">
    <property type="entry name" value="hydroxyacylglutathione_hydrolase_MBL-fold"/>
    <property type="match status" value="1"/>
</dbReference>
<proteinExistence type="inferred from homology"/>
<evidence type="ECO:0000256" key="6">
    <source>
        <dbReference type="ARBA" id="ARBA00022833"/>
    </source>
</evidence>
<comment type="pathway">
    <text evidence="2 7">Secondary metabolite metabolism; methylglyoxal degradation; (R)-lactate from methylglyoxal: step 2/2.</text>
</comment>
<dbReference type="SMART" id="SM00849">
    <property type="entry name" value="Lactamase_B"/>
    <property type="match status" value="1"/>
</dbReference>
<evidence type="ECO:0000256" key="1">
    <source>
        <dbReference type="ARBA" id="ARBA00001623"/>
    </source>
</evidence>
<dbReference type="Pfam" id="PF00753">
    <property type="entry name" value="Lactamase_B"/>
    <property type="match status" value="1"/>
</dbReference>
<sequence length="254" mass="28816">MTIFPIPAFSDNYIWAIIDKTTGVFDCVDPGDAEPVLQFAHAHQLKLRAILLTHHHQDHIGGVGQLLKTYPTCIVYGPNDSRISNITHTVQEHQTIQVGRCIFKILFNPGHTSSHISYYEPQHELLFCGDTLFSAGCGRVFDGTLEQLHQSLNLFKTLPITTKIFCAHEYTQQNLRFAQTVEPNNSVIQKYLQKIHSAPSSCTLPSTLEQELLINPFLRTDNSEVQKYALAHRASSNNSLEIFRVLREEKNLFK</sequence>
<comment type="function">
    <text evidence="7">Thiolesterase that catalyzes the hydrolysis of S-D-lactoyl-glutathione to form glutathione and D-lactic acid.</text>
</comment>
<evidence type="ECO:0000256" key="5">
    <source>
        <dbReference type="ARBA" id="ARBA00022801"/>
    </source>
</evidence>
<feature type="binding site" evidence="7">
    <location>
        <position position="168"/>
    </location>
    <ligand>
        <name>Zn(2+)</name>
        <dbReference type="ChEBI" id="CHEBI:29105"/>
        <label>2</label>
    </ligand>
</feature>
<evidence type="ECO:0000313" key="9">
    <source>
        <dbReference type="EMBL" id="KTD67375.1"/>
    </source>
</evidence>
<keyword evidence="4 7" id="KW-0479">Metal-binding</keyword>
<dbReference type="InterPro" id="IPR032282">
    <property type="entry name" value="HAGH_C"/>
</dbReference>
<dbReference type="EMBL" id="LNYY01000021">
    <property type="protein sequence ID" value="KTD67375.1"/>
    <property type="molecule type" value="Genomic_DNA"/>
</dbReference>
<evidence type="ECO:0000259" key="8">
    <source>
        <dbReference type="SMART" id="SM00849"/>
    </source>
</evidence>
<feature type="domain" description="Metallo-beta-lactamase" evidence="8">
    <location>
        <begin position="11"/>
        <end position="168"/>
    </location>
</feature>
<evidence type="ECO:0000313" key="10">
    <source>
        <dbReference type="Proteomes" id="UP000054926"/>
    </source>
</evidence>
<dbReference type="InterPro" id="IPR036866">
    <property type="entry name" value="RibonucZ/Hydroxyglut_hydro"/>
</dbReference>
<dbReference type="UniPathway" id="UPA00619">
    <property type="reaction ID" value="UER00676"/>
</dbReference>
<keyword evidence="6 7" id="KW-0862">Zinc</keyword>
<dbReference type="PATRIC" id="fig|947033.5.peg.3806"/>
<feature type="binding site" evidence="7">
    <location>
        <position position="130"/>
    </location>
    <ligand>
        <name>Zn(2+)</name>
        <dbReference type="ChEBI" id="CHEBI:29105"/>
        <label>1</label>
    </ligand>
</feature>
<comment type="catalytic activity">
    <reaction evidence="1 7">
        <text>an S-(2-hydroxyacyl)glutathione + H2O = a 2-hydroxy carboxylate + glutathione + H(+)</text>
        <dbReference type="Rhea" id="RHEA:21864"/>
        <dbReference type="ChEBI" id="CHEBI:15377"/>
        <dbReference type="ChEBI" id="CHEBI:15378"/>
        <dbReference type="ChEBI" id="CHEBI:57925"/>
        <dbReference type="ChEBI" id="CHEBI:58896"/>
        <dbReference type="ChEBI" id="CHEBI:71261"/>
        <dbReference type="EC" id="3.1.2.6"/>
    </reaction>
</comment>
<feature type="binding site" evidence="7">
    <location>
        <position position="130"/>
    </location>
    <ligand>
        <name>Zn(2+)</name>
        <dbReference type="ChEBI" id="CHEBI:29105"/>
        <label>2</label>
    </ligand>
</feature>
<organism evidence="9 10">
    <name type="scientific">Legionella steelei</name>
    <dbReference type="NCBI Taxonomy" id="947033"/>
    <lineage>
        <taxon>Bacteria</taxon>
        <taxon>Pseudomonadati</taxon>
        <taxon>Pseudomonadota</taxon>
        <taxon>Gammaproteobacteria</taxon>
        <taxon>Legionellales</taxon>
        <taxon>Legionellaceae</taxon>
        <taxon>Legionella</taxon>
    </lineage>
</organism>
<dbReference type="OrthoDB" id="9802248at2"/>
<evidence type="ECO:0000256" key="3">
    <source>
        <dbReference type="ARBA" id="ARBA00006759"/>
    </source>
</evidence>
<comment type="caution">
    <text evidence="9">The sequence shown here is derived from an EMBL/GenBank/DDBJ whole genome shotgun (WGS) entry which is preliminary data.</text>
</comment>
<keyword evidence="10" id="KW-1185">Reference proteome</keyword>
<comment type="cofactor">
    <cofactor evidence="7">
        <name>Zn(2+)</name>
        <dbReference type="ChEBI" id="CHEBI:29105"/>
    </cofactor>
    <text evidence="7">Binds 2 Zn(2+) ions per subunit.</text>
</comment>
<dbReference type="GO" id="GO:0004416">
    <property type="term" value="F:hydroxyacylglutathione hydrolase activity"/>
    <property type="evidence" value="ECO:0007669"/>
    <property type="project" value="UniProtKB-UniRule"/>
</dbReference>
<dbReference type="InterPro" id="IPR035680">
    <property type="entry name" value="Clx_II_MBL"/>
</dbReference>